<dbReference type="PROSITE" id="PS51257">
    <property type="entry name" value="PROKAR_LIPOPROTEIN"/>
    <property type="match status" value="1"/>
</dbReference>
<name>A0A8F6TX03_9RHOB</name>
<dbReference type="EMBL" id="CP079194">
    <property type="protein sequence ID" value="QXT40220.1"/>
    <property type="molecule type" value="Genomic_DNA"/>
</dbReference>
<dbReference type="Pfam" id="PF14220">
    <property type="entry name" value="DUF4329"/>
    <property type="match status" value="1"/>
</dbReference>
<evidence type="ECO:0000259" key="2">
    <source>
        <dbReference type="Pfam" id="PF14220"/>
    </source>
</evidence>
<proteinExistence type="predicted"/>
<reference evidence="3 4" key="1">
    <citation type="submission" date="2021-07" db="EMBL/GenBank/DDBJ databases">
        <title>A novel Jannaschia species isolated from marine dinoflagellate Ceratoperidinium margalefii.</title>
        <authorList>
            <person name="Jiang Y."/>
            <person name="Li Z."/>
        </authorList>
    </citation>
    <scope>NUCLEOTIDE SEQUENCE [LARGE SCALE GENOMIC DNA]</scope>
    <source>
        <strain evidence="3 4">J12C1-MA-4</strain>
    </source>
</reference>
<dbReference type="Proteomes" id="UP000825009">
    <property type="component" value="Chromosome"/>
</dbReference>
<sequence>MNNTPWRAAALAALLAAIAGAACAQDAAELAAARGALLQLQARSFAENVEYCGYVGRLPDGRLTATEVTRGDSWGCLSRANESRFVEIVASFHTHAGFDRGADSEVPSTNDMRGDIEERVNGYVATPGGRLWYIDYRRAEARQVCGLGCMGQDPGFVPGDAGPIAASYTYRQLQDRER</sequence>
<keyword evidence="1" id="KW-0732">Signal</keyword>
<feature type="chain" id="PRO_5034226409" evidence="1">
    <location>
        <begin position="25"/>
        <end position="178"/>
    </location>
</feature>
<accession>A0A8F6TX03</accession>
<keyword evidence="4" id="KW-1185">Reference proteome</keyword>
<gene>
    <name evidence="3" type="ORF">KYE46_02885</name>
</gene>
<dbReference type="InterPro" id="IPR025479">
    <property type="entry name" value="DUF4329"/>
</dbReference>
<dbReference type="KEGG" id="gce:KYE46_02885"/>
<dbReference type="AlphaFoldDB" id="A0A8F6TX03"/>
<protein>
    <submittedName>
        <fullName evidence="3">DUF4329 domain-containing protein</fullName>
    </submittedName>
</protein>
<feature type="domain" description="DUF4329" evidence="2">
    <location>
        <begin position="31"/>
        <end position="146"/>
    </location>
</feature>
<evidence type="ECO:0000313" key="4">
    <source>
        <dbReference type="Proteomes" id="UP000825009"/>
    </source>
</evidence>
<evidence type="ECO:0000256" key="1">
    <source>
        <dbReference type="SAM" id="SignalP"/>
    </source>
</evidence>
<feature type="signal peptide" evidence="1">
    <location>
        <begin position="1"/>
        <end position="24"/>
    </location>
</feature>
<organism evidence="3 4">
    <name type="scientific">Gymnodinialimonas ceratoperidinii</name>
    <dbReference type="NCBI Taxonomy" id="2856823"/>
    <lineage>
        <taxon>Bacteria</taxon>
        <taxon>Pseudomonadati</taxon>
        <taxon>Pseudomonadota</taxon>
        <taxon>Alphaproteobacteria</taxon>
        <taxon>Rhodobacterales</taxon>
        <taxon>Paracoccaceae</taxon>
        <taxon>Gymnodinialimonas</taxon>
    </lineage>
</organism>
<dbReference type="RefSeq" id="WP_219003335.1">
    <property type="nucleotide sequence ID" value="NZ_CP079194.1"/>
</dbReference>
<evidence type="ECO:0000313" key="3">
    <source>
        <dbReference type="EMBL" id="QXT40220.1"/>
    </source>
</evidence>